<keyword evidence="1" id="KW-0812">Transmembrane</keyword>
<feature type="transmembrane region" description="Helical" evidence="1">
    <location>
        <begin position="6"/>
        <end position="28"/>
    </location>
</feature>
<dbReference type="RefSeq" id="WP_074656053.1">
    <property type="nucleotide sequence ID" value="NZ_FNSD01000001.1"/>
</dbReference>
<reference evidence="2 3" key="1">
    <citation type="submission" date="2016-10" db="EMBL/GenBank/DDBJ databases">
        <authorList>
            <person name="de Groot N.N."/>
        </authorList>
    </citation>
    <scope>NUCLEOTIDE SEQUENCE [LARGE SCALE GENOMIC DNA]</scope>
    <source>
        <strain evidence="2 3">AB35.6</strain>
    </source>
</reference>
<evidence type="ECO:0000256" key="1">
    <source>
        <dbReference type="SAM" id="Phobius"/>
    </source>
</evidence>
<evidence type="ECO:0000313" key="2">
    <source>
        <dbReference type="EMBL" id="SEC26378.1"/>
    </source>
</evidence>
<keyword evidence="1" id="KW-1133">Transmembrane helix</keyword>
<dbReference type="OrthoDB" id="121022at2"/>
<protein>
    <submittedName>
        <fullName evidence="2">Gas vesicle protein</fullName>
    </submittedName>
</protein>
<accession>A0A1H4R3J2</accession>
<dbReference type="Pfam" id="PF12732">
    <property type="entry name" value="YtxH"/>
    <property type="match status" value="1"/>
</dbReference>
<proteinExistence type="predicted"/>
<keyword evidence="1" id="KW-0472">Membrane</keyword>
<organism evidence="2 3">
    <name type="scientific">Terriglobus roseus</name>
    <dbReference type="NCBI Taxonomy" id="392734"/>
    <lineage>
        <taxon>Bacteria</taxon>
        <taxon>Pseudomonadati</taxon>
        <taxon>Acidobacteriota</taxon>
        <taxon>Terriglobia</taxon>
        <taxon>Terriglobales</taxon>
        <taxon>Acidobacteriaceae</taxon>
        <taxon>Terriglobus</taxon>
    </lineage>
</organism>
<dbReference type="PANTHER" id="PTHR35792">
    <property type="entry name" value="GENERAL STRESS PROTEIN"/>
    <property type="match status" value="1"/>
</dbReference>
<evidence type="ECO:0000313" key="3">
    <source>
        <dbReference type="Proteomes" id="UP000182409"/>
    </source>
</evidence>
<sequence length="117" mass="12936">MADESSISGLGWFLAGLGIGALAGVLYAPKSGRETRDELAAQAKDAKEKADQYVGQTKDQVNEYVDKGREYYDKGRTQWSQYVDKGKDFVAQQQDKVASAVDAGKQIYQEKVESQTY</sequence>
<name>A0A1H4R3J2_9BACT</name>
<dbReference type="PANTHER" id="PTHR35792:SF2">
    <property type="entry name" value="GENERAL STRESS PROTEIN"/>
    <property type="match status" value="1"/>
</dbReference>
<dbReference type="AlphaFoldDB" id="A0A1H4R3J2"/>
<dbReference type="SUPFAM" id="SSF58113">
    <property type="entry name" value="Apolipoprotein A-I"/>
    <property type="match status" value="1"/>
</dbReference>
<gene>
    <name evidence="2" type="ORF">SAMN05443244_3042</name>
</gene>
<dbReference type="Proteomes" id="UP000182409">
    <property type="component" value="Unassembled WGS sequence"/>
</dbReference>
<dbReference type="InterPro" id="IPR024623">
    <property type="entry name" value="YtxH"/>
</dbReference>
<dbReference type="InterPro" id="IPR052928">
    <property type="entry name" value="Desiccation-related_membrane"/>
</dbReference>
<dbReference type="EMBL" id="FNSD01000001">
    <property type="protein sequence ID" value="SEC26378.1"/>
    <property type="molecule type" value="Genomic_DNA"/>
</dbReference>